<dbReference type="SUPFAM" id="SSF47384">
    <property type="entry name" value="Homodimeric domain of signal transducing histidine kinase"/>
    <property type="match status" value="1"/>
</dbReference>
<keyword evidence="9 17" id="KW-0418">Kinase</keyword>
<keyword evidence="13 14" id="KW-0472">Membrane</keyword>
<dbReference type="InterPro" id="IPR036890">
    <property type="entry name" value="HATPase_C_sf"/>
</dbReference>
<keyword evidence="6" id="KW-0808">Transferase</keyword>
<sequence length="437" mass="49552">MKKLRSRLWIKLILSAVFAAACAAFVYVRALELSYRLLDQIYINPAVILKREEQYIKDFQSYVTEQKLSMNDRKKIKEFTKTDWTIVMALYQENDIIFSSDSRFIVPLPADEYGETIKDTSEASGVFNVTFTDGAVQAALVYTGYENYQSAGVIVTLLSGLCFAVILYLLIRKKVKYIELLGKELEILKGGDLNYQITIRGNDELAALAGEMDSMRRAIRSRQEEEELAHLANRGIVTAMSHDLRTPLTALMGYLDILSIEEDPGKKQKYLSVCRDKACQIKSLSDKLFEYFLVYSSDQDELHADEVNGAEFVGQIVEESLFDLENEGIEVARRAGEITCRLLVDVDLMRRVFGNLFSNILKYADRSHAVQAEYGETKDELVIRLRNSVAADASERESSNIGLKTCETILKRHGGTFSYQKDAGMFEAEVRIPCIRE</sequence>
<evidence type="ECO:0000256" key="7">
    <source>
        <dbReference type="ARBA" id="ARBA00022692"/>
    </source>
</evidence>
<reference evidence="17" key="1">
    <citation type="journal article" date="2022" name="Cell Host Microbe">
        <title>Colonization of the live biotherapeutic product VE303 and modulation of the microbiota and metabolites in healthy volunteers.</title>
        <authorList>
            <person name="Dsouza M."/>
            <person name="Menon R."/>
            <person name="Crossette E."/>
            <person name="Bhattarai S.K."/>
            <person name="Schneider J."/>
            <person name="Kim Y.G."/>
            <person name="Reddy S."/>
            <person name="Caballero S."/>
            <person name="Felix C."/>
            <person name="Cornacchione L."/>
            <person name="Hendrickson J."/>
            <person name="Watson A.R."/>
            <person name="Minot S.S."/>
            <person name="Greenfield N."/>
            <person name="Schopf L."/>
            <person name="Szabady R."/>
            <person name="Patarroyo J."/>
            <person name="Smith W."/>
            <person name="Harrison P."/>
            <person name="Kuijper E.J."/>
            <person name="Kelly C.P."/>
            <person name="Olle B."/>
            <person name="Bobilev D."/>
            <person name="Silber J.L."/>
            <person name="Bucci V."/>
            <person name="Roberts B."/>
            <person name="Faith J."/>
            <person name="Norman J.M."/>
        </authorList>
    </citation>
    <scope>NUCLEOTIDE SEQUENCE</scope>
    <source>
        <strain evidence="17">VE303-04</strain>
    </source>
</reference>
<dbReference type="Proteomes" id="UP001203136">
    <property type="component" value="Unassembled WGS sequence"/>
</dbReference>
<evidence type="ECO:0000256" key="10">
    <source>
        <dbReference type="ARBA" id="ARBA00022840"/>
    </source>
</evidence>
<evidence type="ECO:0000259" key="16">
    <source>
        <dbReference type="PROSITE" id="PS50885"/>
    </source>
</evidence>
<evidence type="ECO:0000256" key="6">
    <source>
        <dbReference type="ARBA" id="ARBA00022679"/>
    </source>
</evidence>
<comment type="caution">
    <text evidence="17">The sequence shown here is derived from an EMBL/GenBank/DDBJ whole genome shotgun (WGS) entry which is preliminary data.</text>
</comment>
<dbReference type="PROSITE" id="PS50885">
    <property type="entry name" value="HAMP"/>
    <property type="match status" value="1"/>
</dbReference>
<evidence type="ECO:0000256" key="8">
    <source>
        <dbReference type="ARBA" id="ARBA00022741"/>
    </source>
</evidence>
<gene>
    <name evidence="17" type="ORF">K5I21_11620</name>
</gene>
<protein>
    <recommendedName>
        <fullName evidence="3">histidine kinase</fullName>
        <ecNumber evidence="3">2.7.13.3</ecNumber>
    </recommendedName>
</protein>
<evidence type="ECO:0000259" key="15">
    <source>
        <dbReference type="PROSITE" id="PS50109"/>
    </source>
</evidence>
<dbReference type="InterPro" id="IPR003660">
    <property type="entry name" value="HAMP_dom"/>
</dbReference>
<dbReference type="PANTHER" id="PTHR45528">
    <property type="entry name" value="SENSOR HISTIDINE KINASE CPXA"/>
    <property type="match status" value="1"/>
</dbReference>
<evidence type="ECO:0000256" key="4">
    <source>
        <dbReference type="ARBA" id="ARBA00022475"/>
    </source>
</evidence>
<accession>A0AAW5F1R9</accession>
<keyword evidence="4" id="KW-1003">Cell membrane</keyword>
<dbReference type="Gene3D" id="1.10.287.130">
    <property type="match status" value="1"/>
</dbReference>
<dbReference type="SUPFAM" id="SSF55874">
    <property type="entry name" value="ATPase domain of HSP90 chaperone/DNA topoisomerase II/histidine kinase"/>
    <property type="match status" value="1"/>
</dbReference>
<dbReference type="PANTHER" id="PTHR45528:SF1">
    <property type="entry name" value="SENSOR HISTIDINE KINASE CPXA"/>
    <property type="match status" value="1"/>
</dbReference>
<evidence type="ECO:0000313" key="17">
    <source>
        <dbReference type="EMBL" id="MCK0086508.1"/>
    </source>
</evidence>
<dbReference type="GO" id="GO:0000155">
    <property type="term" value="F:phosphorelay sensor kinase activity"/>
    <property type="evidence" value="ECO:0007669"/>
    <property type="project" value="InterPro"/>
</dbReference>
<evidence type="ECO:0000256" key="2">
    <source>
        <dbReference type="ARBA" id="ARBA00004651"/>
    </source>
</evidence>
<evidence type="ECO:0000256" key="14">
    <source>
        <dbReference type="SAM" id="Phobius"/>
    </source>
</evidence>
<feature type="domain" description="Histidine kinase" evidence="15">
    <location>
        <begin position="239"/>
        <end position="436"/>
    </location>
</feature>
<comment type="subcellular location">
    <subcellularLocation>
        <location evidence="2">Cell membrane</location>
        <topology evidence="2">Multi-pass membrane protein</topology>
    </subcellularLocation>
</comment>
<evidence type="ECO:0000256" key="3">
    <source>
        <dbReference type="ARBA" id="ARBA00012438"/>
    </source>
</evidence>
<keyword evidence="10" id="KW-0067">ATP-binding</keyword>
<dbReference type="GO" id="GO:0005886">
    <property type="term" value="C:plasma membrane"/>
    <property type="evidence" value="ECO:0007669"/>
    <property type="project" value="UniProtKB-SubCell"/>
</dbReference>
<keyword evidence="11 14" id="KW-1133">Transmembrane helix</keyword>
<dbReference type="Gene3D" id="3.30.565.10">
    <property type="entry name" value="Histidine kinase-like ATPase, C-terminal domain"/>
    <property type="match status" value="1"/>
</dbReference>
<dbReference type="CDD" id="cd00082">
    <property type="entry name" value="HisKA"/>
    <property type="match status" value="1"/>
</dbReference>
<dbReference type="InterPro" id="IPR003661">
    <property type="entry name" value="HisK_dim/P_dom"/>
</dbReference>
<evidence type="ECO:0000256" key="12">
    <source>
        <dbReference type="ARBA" id="ARBA00023012"/>
    </source>
</evidence>
<evidence type="ECO:0000256" key="13">
    <source>
        <dbReference type="ARBA" id="ARBA00023136"/>
    </source>
</evidence>
<comment type="catalytic activity">
    <reaction evidence="1">
        <text>ATP + protein L-histidine = ADP + protein N-phospho-L-histidine.</text>
        <dbReference type="EC" id="2.7.13.3"/>
    </reaction>
</comment>
<dbReference type="PROSITE" id="PS50109">
    <property type="entry name" value="HIS_KIN"/>
    <property type="match status" value="1"/>
</dbReference>
<organism evidence="17 18">
    <name type="scientific">Clostridium symbiosum</name>
    <name type="common">Bacteroides symbiosus</name>
    <dbReference type="NCBI Taxonomy" id="1512"/>
    <lineage>
        <taxon>Bacteria</taxon>
        <taxon>Bacillati</taxon>
        <taxon>Bacillota</taxon>
        <taxon>Clostridia</taxon>
        <taxon>Lachnospirales</taxon>
        <taxon>Lachnospiraceae</taxon>
        <taxon>Otoolea</taxon>
    </lineage>
</organism>
<evidence type="ECO:0000256" key="5">
    <source>
        <dbReference type="ARBA" id="ARBA00022553"/>
    </source>
</evidence>
<dbReference type="EMBL" id="JAINVB010000001">
    <property type="protein sequence ID" value="MCK0086508.1"/>
    <property type="molecule type" value="Genomic_DNA"/>
</dbReference>
<dbReference type="InterPro" id="IPR005467">
    <property type="entry name" value="His_kinase_dom"/>
</dbReference>
<dbReference type="AlphaFoldDB" id="A0AAW5F1R9"/>
<dbReference type="CDD" id="cd06225">
    <property type="entry name" value="HAMP"/>
    <property type="match status" value="1"/>
</dbReference>
<dbReference type="SMART" id="SM00388">
    <property type="entry name" value="HisKA"/>
    <property type="match status" value="1"/>
</dbReference>
<dbReference type="Pfam" id="PF00512">
    <property type="entry name" value="HisKA"/>
    <property type="match status" value="1"/>
</dbReference>
<evidence type="ECO:0000256" key="1">
    <source>
        <dbReference type="ARBA" id="ARBA00000085"/>
    </source>
</evidence>
<keyword evidence="12" id="KW-0902">Two-component regulatory system</keyword>
<keyword evidence="8" id="KW-0547">Nucleotide-binding</keyword>
<evidence type="ECO:0000256" key="11">
    <source>
        <dbReference type="ARBA" id="ARBA00022989"/>
    </source>
</evidence>
<proteinExistence type="predicted"/>
<dbReference type="EC" id="2.7.13.3" evidence="3"/>
<evidence type="ECO:0000313" key="18">
    <source>
        <dbReference type="Proteomes" id="UP001203136"/>
    </source>
</evidence>
<dbReference type="Gene3D" id="6.10.340.10">
    <property type="match status" value="1"/>
</dbReference>
<dbReference type="PROSITE" id="PS51257">
    <property type="entry name" value="PROKAR_LIPOPROTEIN"/>
    <property type="match status" value="1"/>
</dbReference>
<name>A0AAW5F1R9_CLOSY</name>
<dbReference type="RefSeq" id="WP_024738326.1">
    <property type="nucleotide sequence ID" value="NZ_JAINVB010000001.1"/>
</dbReference>
<dbReference type="GO" id="GO:0005524">
    <property type="term" value="F:ATP binding"/>
    <property type="evidence" value="ECO:0007669"/>
    <property type="project" value="UniProtKB-KW"/>
</dbReference>
<keyword evidence="7 14" id="KW-0812">Transmembrane</keyword>
<evidence type="ECO:0000256" key="9">
    <source>
        <dbReference type="ARBA" id="ARBA00022777"/>
    </source>
</evidence>
<dbReference type="InterPro" id="IPR036097">
    <property type="entry name" value="HisK_dim/P_sf"/>
</dbReference>
<feature type="transmembrane region" description="Helical" evidence="14">
    <location>
        <begin position="151"/>
        <end position="171"/>
    </location>
</feature>
<keyword evidence="5" id="KW-0597">Phosphoprotein</keyword>
<dbReference type="InterPro" id="IPR050398">
    <property type="entry name" value="HssS/ArlS-like"/>
</dbReference>
<feature type="domain" description="HAMP" evidence="16">
    <location>
        <begin position="172"/>
        <end position="224"/>
    </location>
</feature>